<keyword evidence="1" id="KW-0233">DNA recombination</keyword>
<organism evidence="3">
    <name type="scientific">Clostridium botulinum B str. Osaka05</name>
    <dbReference type="NCBI Taxonomy" id="1407017"/>
    <lineage>
        <taxon>Bacteria</taxon>
        <taxon>Bacillati</taxon>
        <taxon>Bacillota</taxon>
        <taxon>Clostridia</taxon>
        <taxon>Eubacteriales</taxon>
        <taxon>Clostridiaceae</taxon>
        <taxon>Clostridium</taxon>
    </lineage>
</organism>
<name>A0A060N5C5_CLOBO</name>
<dbReference type="HOGENOM" id="CLU_1774123_0_0_9"/>
<feature type="domain" description="Tyr recombinase" evidence="2">
    <location>
        <begin position="26"/>
        <end position="134"/>
    </location>
</feature>
<evidence type="ECO:0000313" key="3">
    <source>
        <dbReference type="EMBL" id="BAO04735.1"/>
    </source>
</evidence>
<dbReference type="Pfam" id="PF00589">
    <property type="entry name" value="Phage_integrase"/>
    <property type="match status" value="1"/>
</dbReference>
<dbReference type="Gene3D" id="1.10.443.10">
    <property type="entry name" value="Intergrase catalytic core"/>
    <property type="match status" value="1"/>
</dbReference>
<reference evidence="3" key="1">
    <citation type="submission" date="2013-10" db="EMBL/GenBank/DDBJ databases">
        <title>Draft genome sequence of Clostridium botulinum type B strain Osaka05.</title>
        <authorList>
            <person name="Sakaguchi Y."/>
            <person name="Hosomi K."/>
            <person name="Uchiyama J."/>
            <person name="Ogura Y."/>
            <person name="Sakaguchi M."/>
            <person name="Kohda T."/>
            <person name="Mukamoto M."/>
            <person name="Misawa N."/>
            <person name="Matsuzaki S."/>
            <person name="Hayashi T."/>
            <person name="Kozaki S."/>
        </authorList>
    </citation>
    <scope>NUCLEOTIDE SEQUENCE</scope>
    <source>
        <strain evidence="3">Osaka05</strain>
    </source>
</reference>
<sequence>MHDKQFLLEQEYCIYLQDRICTKLIEAKEYELYCYFICSVYSHLRQREMLSLKWNQIDFKNKIIKNVKFLKEKDNKDVFLNDITIKALKEWQSIQNQTKDNKIFPDTSCSGFLNANKIRELTGIINLSGHMFRQMGLYLDNRLWEG</sequence>
<dbReference type="GO" id="GO:0006310">
    <property type="term" value="P:DNA recombination"/>
    <property type="evidence" value="ECO:0007669"/>
    <property type="project" value="UniProtKB-KW"/>
</dbReference>
<dbReference type="GO" id="GO:0003677">
    <property type="term" value="F:DNA binding"/>
    <property type="evidence" value="ECO:0007669"/>
    <property type="project" value="InterPro"/>
</dbReference>
<dbReference type="SUPFAM" id="SSF56349">
    <property type="entry name" value="DNA breaking-rejoining enzymes"/>
    <property type="match status" value="1"/>
</dbReference>
<accession>A0A060N5C5</accession>
<proteinExistence type="predicted"/>
<protein>
    <submittedName>
        <fullName evidence="3">Phage integrase</fullName>
    </submittedName>
</protein>
<evidence type="ECO:0000256" key="1">
    <source>
        <dbReference type="ARBA" id="ARBA00023172"/>
    </source>
</evidence>
<dbReference type="Proteomes" id="UP000054164">
    <property type="component" value="Unassembled WGS sequence"/>
</dbReference>
<dbReference type="RefSeq" id="WP_030031769.1">
    <property type="nucleotide sequence ID" value="NZ_BA000058.1"/>
</dbReference>
<dbReference type="GO" id="GO:0015074">
    <property type="term" value="P:DNA integration"/>
    <property type="evidence" value="ECO:0007669"/>
    <property type="project" value="InterPro"/>
</dbReference>
<dbReference type="EMBL" id="BA000058">
    <property type="protein sequence ID" value="BAO04735.1"/>
    <property type="molecule type" value="Genomic_DNA"/>
</dbReference>
<gene>
    <name evidence="3" type="ORF">CBO05P1_016</name>
</gene>
<evidence type="ECO:0000259" key="2">
    <source>
        <dbReference type="Pfam" id="PF00589"/>
    </source>
</evidence>
<dbReference type="InterPro" id="IPR011010">
    <property type="entry name" value="DNA_brk_join_enz"/>
</dbReference>
<dbReference type="InterPro" id="IPR002104">
    <property type="entry name" value="Integrase_catalytic"/>
</dbReference>
<dbReference type="InterPro" id="IPR013762">
    <property type="entry name" value="Integrase-like_cat_sf"/>
</dbReference>
<dbReference type="AlphaFoldDB" id="A0A060N5C5"/>